<keyword evidence="1" id="KW-0812">Transmembrane</keyword>
<proteinExistence type="predicted"/>
<protein>
    <recommendedName>
        <fullName evidence="2">DUF6534 domain-containing protein</fullName>
    </recommendedName>
</protein>
<name>A0A8I2YS12_9AGAM</name>
<reference evidence="3" key="1">
    <citation type="submission" date="2021-03" db="EMBL/GenBank/DDBJ databases">
        <title>Evolutionary innovations through gain and loss of genes in the ectomycorrhizal Boletales.</title>
        <authorList>
            <person name="Wu G."/>
            <person name="Miyauchi S."/>
            <person name="Morin E."/>
            <person name="Yang Z.-L."/>
            <person name="Xu J."/>
            <person name="Martin F.M."/>
        </authorList>
    </citation>
    <scope>NUCLEOTIDE SEQUENCE</scope>
    <source>
        <strain evidence="3">BR01</strain>
    </source>
</reference>
<feature type="transmembrane region" description="Helical" evidence="1">
    <location>
        <begin position="121"/>
        <end position="142"/>
    </location>
</feature>
<evidence type="ECO:0000259" key="2">
    <source>
        <dbReference type="Pfam" id="PF20152"/>
    </source>
</evidence>
<dbReference type="Pfam" id="PF20152">
    <property type="entry name" value="DUF6534"/>
    <property type="match status" value="1"/>
</dbReference>
<feature type="transmembrane region" description="Helical" evidence="1">
    <location>
        <begin position="210"/>
        <end position="231"/>
    </location>
</feature>
<keyword evidence="1" id="KW-1133">Transmembrane helix</keyword>
<sequence length="333" mass="36640">MSTSFYAIACMQTFFYYVRYENDPLRTKILVAVLWALNTIHEALCVAGAYKYIMGGIVSPYSFVVANPELVVSPALHVLRGPWLRYQRKVFLFIESTYVCFNIRVIFLFTHSSSVSGKNIILPLIWIVLAPVELVCCTIYVAKSLYTTNGVVKVVAISTINSGSFVTQASLALSFAAAADVLIAISMTFLLVRQRTATKFASTAHILQRLIVFSVNTGTWTATFALLTIILLNVFPNNWICTVTMIPLCAVYCNTLLANLNARAYVMGTETTYNVDLDLFSGPSSRPPDTTQGDEQHGKAEIVFAAHSALSKTTEVATFSDANRSSPEMNVTV</sequence>
<feature type="transmembrane region" description="Helical" evidence="1">
    <location>
        <begin position="237"/>
        <end position="257"/>
    </location>
</feature>
<dbReference type="PANTHER" id="PTHR40465">
    <property type="entry name" value="CHROMOSOME 1, WHOLE GENOME SHOTGUN SEQUENCE"/>
    <property type="match status" value="1"/>
</dbReference>
<accession>A0A8I2YS12</accession>
<comment type="caution">
    <text evidence="3">The sequence shown here is derived from an EMBL/GenBank/DDBJ whole genome shotgun (WGS) entry which is preliminary data.</text>
</comment>
<dbReference type="InterPro" id="IPR045339">
    <property type="entry name" value="DUF6534"/>
</dbReference>
<gene>
    <name evidence="3" type="ORF">JVT61DRAFT_2815</name>
</gene>
<feature type="domain" description="DUF6534" evidence="2">
    <location>
        <begin position="176"/>
        <end position="265"/>
    </location>
</feature>
<evidence type="ECO:0000313" key="3">
    <source>
        <dbReference type="EMBL" id="KAG6375943.1"/>
    </source>
</evidence>
<dbReference type="PANTHER" id="PTHR40465:SF1">
    <property type="entry name" value="DUF6534 DOMAIN-CONTAINING PROTEIN"/>
    <property type="match status" value="1"/>
</dbReference>
<dbReference type="EMBL" id="JAGFBS010000013">
    <property type="protein sequence ID" value="KAG6375943.1"/>
    <property type="molecule type" value="Genomic_DNA"/>
</dbReference>
<organism evidence="3 4">
    <name type="scientific">Boletus reticuloceps</name>
    <dbReference type="NCBI Taxonomy" id="495285"/>
    <lineage>
        <taxon>Eukaryota</taxon>
        <taxon>Fungi</taxon>
        <taxon>Dikarya</taxon>
        <taxon>Basidiomycota</taxon>
        <taxon>Agaricomycotina</taxon>
        <taxon>Agaricomycetes</taxon>
        <taxon>Agaricomycetidae</taxon>
        <taxon>Boletales</taxon>
        <taxon>Boletineae</taxon>
        <taxon>Boletaceae</taxon>
        <taxon>Boletoideae</taxon>
        <taxon>Boletus</taxon>
    </lineage>
</organism>
<evidence type="ECO:0000313" key="4">
    <source>
        <dbReference type="Proteomes" id="UP000683000"/>
    </source>
</evidence>
<dbReference type="Proteomes" id="UP000683000">
    <property type="component" value="Unassembled WGS sequence"/>
</dbReference>
<feature type="transmembrane region" description="Helical" evidence="1">
    <location>
        <begin position="171"/>
        <end position="190"/>
    </location>
</feature>
<evidence type="ECO:0000256" key="1">
    <source>
        <dbReference type="SAM" id="Phobius"/>
    </source>
</evidence>
<feature type="transmembrane region" description="Helical" evidence="1">
    <location>
        <begin position="90"/>
        <end position="109"/>
    </location>
</feature>
<dbReference type="OrthoDB" id="2687272at2759"/>
<keyword evidence="1" id="KW-0472">Membrane</keyword>
<keyword evidence="4" id="KW-1185">Reference proteome</keyword>
<dbReference type="AlphaFoldDB" id="A0A8I2YS12"/>